<name>A0ABW5QVT8_9BACL</name>
<dbReference type="Proteomes" id="UP001597493">
    <property type="component" value="Unassembled WGS sequence"/>
</dbReference>
<dbReference type="EMBL" id="JBHUMY010000008">
    <property type="protein sequence ID" value="MFD2660497.1"/>
    <property type="molecule type" value="Genomic_DNA"/>
</dbReference>
<keyword evidence="2" id="KW-1185">Reference proteome</keyword>
<protein>
    <submittedName>
        <fullName evidence="1">GIY-YIG nuclease family protein</fullName>
    </submittedName>
</protein>
<comment type="caution">
    <text evidence="1">The sequence shown here is derived from an EMBL/GenBank/DDBJ whole genome shotgun (WGS) entry which is preliminary data.</text>
</comment>
<evidence type="ECO:0000313" key="1">
    <source>
        <dbReference type="EMBL" id="MFD2660497.1"/>
    </source>
</evidence>
<gene>
    <name evidence="1" type="ORF">ACFSW5_09510</name>
</gene>
<reference evidence="2" key="1">
    <citation type="journal article" date="2019" name="Int. J. Syst. Evol. Microbiol.">
        <title>The Global Catalogue of Microorganisms (GCM) 10K type strain sequencing project: providing services to taxonomists for standard genome sequencing and annotation.</title>
        <authorList>
            <consortium name="The Broad Institute Genomics Platform"/>
            <consortium name="The Broad Institute Genome Sequencing Center for Infectious Disease"/>
            <person name="Wu L."/>
            <person name="Ma J."/>
        </authorList>
    </citation>
    <scope>NUCLEOTIDE SEQUENCE [LARGE SCALE GENOMIC DNA]</scope>
    <source>
        <strain evidence="2">TISTR 1827</strain>
    </source>
</reference>
<accession>A0ABW5QVT8</accession>
<evidence type="ECO:0000313" key="2">
    <source>
        <dbReference type="Proteomes" id="UP001597493"/>
    </source>
</evidence>
<proteinExistence type="predicted"/>
<dbReference type="RefSeq" id="WP_379271937.1">
    <property type="nucleotide sequence ID" value="NZ_JBHUGT010000033.1"/>
</dbReference>
<dbReference type="CDD" id="cd10451">
    <property type="entry name" value="GIY-YIG_LuxR_like"/>
    <property type="match status" value="1"/>
</dbReference>
<dbReference type="SUPFAM" id="SSF82771">
    <property type="entry name" value="GIY-YIG endonuclease"/>
    <property type="match status" value="1"/>
</dbReference>
<dbReference type="Gene3D" id="3.40.1440.10">
    <property type="entry name" value="GIY-YIG endonuclease"/>
    <property type="match status" value="1"/>
</dbReference>
<organism evidence="1 2">
    <name type="scientific">Paenibacillus thailandensis</name>
    <dbReference type="NCBI Taxonomy" id="393250"/>
    <lineage>
        <taxon>Bacteria</taxon>
        <taxon>Bacillati</taxon>
        <taxon>Bacillota</taxon>
        <taxon>Bacilli</taxon>
        <taxon>Bacillales</taxon>
        <taxon>Paenibacillaceae</taxon>
        <taxon>Paenibacillus</taxon>
    </lineage>
</organism>
<sequence length="137" mass="16263">MNKEQRKRMVESYQEKPREMGVYSITNLMNGRRLIGSSTNLEGAWNRERFGLELGTHENKELQADWNEYGCEAFRFEVLEKLKTEEKLTHDYKDVLNPAIEGQGVEIMRRYRKEVAKKEKSWIEQLDSFVPNGYNVR</sequence>
<dbReference type="InterPro" id="IPR035901">
    <property type="entry name" value="GIY-YIG_endonuc_sf"/>
</dbReference>